<organism evidence="1 2">
    <name type="scientific">Pluteus cervinus</name>
    <dbReference type="NCBI Taxonomy" id="181527"/>
    <lineage>
        <taxon>Eukaryota</taxon>
        <taxon>Fungi</taxon>
        <taxon>Dikarya</taxon>
        <taxon>Basidiomycota</taxon>
        <taxon>Agaricomycotina</taxon>
        <taxon>Agaricomycetes</taxon>
        <taxon>Agaricomycetidae</taxon>
        <taxon>Agaricales</taxon>
        <taxon>Pluteineae</taxon>
        <taxon>Pluteaceae</taxon>
        <taxon>Pluteus</taxon>
    </lineage>
</organism>
<proteinExistence type="predicted"/>
<sequence length="478" mass="53996">MSTPVQSWSRIQNLPPEIITEIFLFAVTPFPTPRFSVHRRQIIPSFEVTAMVISHISRDWRQIAFSRPDVWSWMIMGSPTRGCIELVKHHLSLTGDTQLLDLSFEDCIESVKKRGPDAAQIERECTKELFDIWIGQSHRWRSVNFRFEDIFVPSRLLEVSPENIQSLRSANVQGAGTRRNFLLVAMKLWDAFHRSPVLHEVNWAGLAGRLLPSAPLVQITHIELPFAFTIGGLLDILPSLPQLQCLRGSLGYGVDDDDDAHLQHLPLIHARYQEIFGIPNLQQMQLKSRSYGISTLLLNLLKAPSLRDLCVGVPDDDPSALREFLLRSRCRLQELCLVGSPHHIEETFVECLRISESALPSLEVLKLDFPHKISTTTIVALTPQTEDGQVRILLPSIVDLRLGRGGIVSDGLVSKMVLSRSIHGAPLFVFEARMSYTGQGGHPKDTEAFVEMRSRGLKVLWDSTRSGWQAYRRSKLRG</sequence>
<accession>A0ACD3B750</accession>
<evidence type="ECO:0000313" key="1">
    <source>
        <dbReference type="EMBL" id="TFK73427.1"/>
    </source>
</evidence>
<reference evidence="1 2" key="1">
    <citation type="journal article" date="2019" name="Nat. Ecol. Evol.">
        <title>Megaphylogeny resolves global patterns of mushroom evolution.</title>
        <authorList>
            <person name="Varga T."/>
            <person name="Krizsan K."/>
            <person name="Foldi C."/>
            <person name="Dima B."/>
            <person name="Sanchez-Garcia M."/>
            <person name="Sanchez-Ramirez S."/>
            <person name="Szollosi G.J."/>
            <person name="Szarkandi J.G."/>
            <person name="Papp V."/>
            <person name="Albert L."/>
            <person name="Andreopoulos W."/>
            <person name="Angelini C."/>
            <person name="Antonin V."/>
            <person name="Barry K.W."/>
            <person name="Bougher N.L."/>
            <person name="Buchanan P."/>
            <person name="Buyck B."/>
            <person name="Bense V."/>
            <person name="Catcheside P."/>
            <person name="Chovatia M."/>
            <person name="Cooper J."/>
            <person name="Damon W."/>
            <person name="Desjardin D."/>
            <person name="Finy P."/>
            <person name="Geml J."/>
            <person name="Haridas S."/>
            <person name="Hughes K."/>
            <person name="Justo A."/>
            <person name="Karasinski D."/>
            <person name="Kautmanova I."/>
            <person name="Kiss B."/>
            <person name="Kocsube S."/>
            <person name="Kotiranta H."/>
            <person name="LaButti K.M."/>
            <person name="Lechner B.E."/>
            <person name="Liimatainen K."/>
            <person name="Lipzen A."/>
            <person name="Lukacs Z."/>
            <person name="Mihaltcheva S."/>
            <person name="Morgado L.N."/>
            <person name="Niskanen T."/>
            <person name="Noordeloos M.E."/>
            <person name="Ohm R.A."/>
            <person name="Ortiz-Santana B."/>
            <person name="Ovrebo C."/>
            <person name="Racz N."/>
            <person name="Riley R."/>
            <person name="Savchenko A."/>
            <person name="Shiryaev A."/>
            <person name="Soop K."/>
            <person name="Spirin V."/>
            <person name="Szebenyi C."/>
            <person name="Tomsovsky M."/>
            <person name="Tulloss R.E."/>
            <person name="Uehling J."/>
            <person name="Grigoriev I.V."/>
            <person name="Vagvolgyi C."/>
            <person name="Papp T."/>
            <person name="Martin F.M."/>
            <person name="Miettinen O."/>
            <person name="Hibbett D.S."/>
            <person name="Nagy L.G."/>
        </authorList>
    </citation>
    <scope>NUCLEOTIDE SEQUENCE [LARGE SCALE GENOMIC DNA]</scope>
    <source>
        <strain evidence="1 2">NL-1719</strain>
    </source>
</reference>
<dbReference type="EMBL" id="ML208276">
    <property type="protein sequence ID" value="TFK73427.1"/>
    <property type="molecule type" value="Genomic_DNA"/>
</dbReference>
<name>A0ACD3B750_9AGAR</name>
<dbReference type="Proteomes" id="UP000308600">
    <property type="component" value="Unassembled WGS sequence"/>
</dbReference>
<gene>
    <name evidence="1" type="ORF">BDN72DRAFT_202262</name>
</gene>
<evidence type="ECO:0000313" key="2">
    <source>
        <dbReference type="Proteomes" id="UP000308600"/>
    </source>
</evidence>
<keyword evidence="2" id="KW-1185">Reference proteome</keyword>
<protein>
    <submittedName>
        <fullName evidence="1">Uncharacterized protein</fullName>
    </submittedName>
</protein>